<dbReference type="InterPro" id="IPR021157">
    <property type="entry name" value="Cyt_c1_TM_anchor_C"/>
</dbReference>
<evidence type="ECO:0000256" key="2">
    <source>
        <dbReference type="ARBA" id="ARBA00006488"/>
    </source>
</evidence>
<keyword evidence="12" id="KW-0496">Mitochondrion</keyword>
<feature type="binding site" description="covalent" evidence="14">
    <location>
        <position position="84"/>
    </location>
    <ligand>
        <name>heme c</name>
        <dbReference type="ChEBI" id="CHEBI:61717"/>
    </ligand>
</feature>
<feature type="domain" description="Cytochrome c" evidence="16">
    <location>
        <begin position="67"/>
        <end position="165"/>
    </location>
</feature>
<dbReference type="InterPro" id="IPR002326">
    <property type="entry name" value="Cyt_c1"/>
</dbReference>
<evidence type="ECO:0000256" key="3">
    <source>
        <dbReference type="ARBA" id="ARBA00022448"/>
    </source>
</evidence>
<keyword evidence="8" id="KW-0999">Mitochondrion inner membrane</keyword>
<evidence type="ECO:0000256" key="14">
    <source>
        <dbReference type="PIRSR" id="PIRSR602326-1"/>
    </source>
</evidence>
<comment type="subcellular location">
    <subcellularLocation>
        <location evidence="1">Mitochondrion inner membrane</location>
    </subcellularLocation>
</comment>
<dbReference type="PROSITE" id="PS51007">
    <property type="entry name" value="CYTC"/>
    <property type="match status" value="1"/>
</dbReference>
<keyword evidence="3" id="KW-0813">Transport</keyword>
<evidence type="ECO:0000256" key="13">
    <source>
        <dbReference type="ARBA" id="ARBA00023136"/>
    </source>
</evidence>
<evidence type="ECO:0000256" key="11">
    <source>
        <dbReference type="ARBA" id="ARBA00023004"/>
    </source>
</evidence>
<accession>A0ABD2JIT8</accession>
<dbReference type="SUPFAM" id="SSF46626">
    <property type="entry name" value="Cytochrome c"/>
    <property type="match status" value="1"/>
</dbReference>
<evidence type="ECO:0000259" key="16">
    <source>
        <dbReference type="PROSITE" id="PS51007"/>
    </source>
</evidence>
<dbReference type="Gene3D" id="1.10.760.10">
    <property type="entry name" value="Cytochrome c-like domain"/>
    <property type="match status" value="1"/>
</dbReference>
<keyword evidence="13" id="KW-0472">Membrane</keyword>
<keyword evidence="11 14" id="KW-0408">Iron</keyword>
<dbReference type="EMBL" id="JBICCN010000142">
    <property type="protein sequence ID" value="KAL3090524.1"/>
    <property type="molecule type" value="Genomic_DNA"/>
</dbReference>
<feature type="binding site" description="covalent" evidence="14">
    <location>
        <position position="80"/>
    </location>
    <ligand>
        <name>heme c</name>
        <dbReference type="ChEBI" id="CHEBI:61717"/>
    </ligand>
</feature>
<keyword evidence="7 14" id="KW-0479">Metal-binding</keyword>
<keyword evidence="6" id="KW-0812">Transmembrane</keyword>
<dbReference type="InterPro" id="IPR036909">
    <property type="entry name" value="Cyt_c-like_dom_sf"/>
</dbReference>
<feature type="region of interest" description="Disordered" evidence="15">
    <location>
        <begin position="288"/>
        <end position="316"/>
    </location>
</feature>
<evidence type="ECO:0000256" key="6">
    <source>
        <dbReference type="ARBA" id="ARBA00022692"/>
    </source>
</evidence>
<evidence type="ECO:0000256" key="10">
    <source>
        <dbReference type="ARBA" id="ARBA00022989"/>
    </source>
</evidence>
<keyword evidence="4 14" id="KW-0349">Heme</keyword>
<dbReference type="PRINTS" id="PR00603">
    <property type="entry name" value="CYTOCHROMEC1"/>
</dbReference>
<dbReference type="PANTHER" id="PTHR10266">
    <property type="entry name" value="CYTOCHROME C1"/>
    <property type="match status" value="1"/>
</dbReference>
<proteinExistence type="inferred from homology"/>
<keyword evidence="5" id="KW-0679">Respiratory chain</keyword>
<reference evidence="17 18" key="1">
    <citation type="submission" date="2024-10" db="EMBL/GenBank/DDBJ databases">
        <authorList>
            <person name="Kim D."/>
        </authorList>
    </citation>
    <scope>NUCLEOTIDE SEQUENCE [LARGE SCALE GENOMIC DNA]</scope>
    <source>
        <strain evidence="17">Taebaek</strain>
    </source>
</reference>
<gene>
    <name evidence="17" type="ORF">niasHS_005436</name>
</gene>
<evidence type="ECO:0000256" key="5">
    <source>
        <dbReference type="ARBA" id="ARBA00022660"/>
    </source>
</evidence>
<dbReference type="InterPro" id="IPR009056">
    <property type="entry name" value="Cyt_c-like_dom"/>
</dbReference>
<comment type="cofactor">
    <cofactor evidence="14">
        <name>heme c</name>
        <dbReference type="ChEBI" id="CHEBI:61717"/>
    </cofactor>
    <text evidence="14">Binds 1 heme c group covalently per subunit.</text>
</comment>
<dbReference type="GO" id="GO:0046872">
    <property type="term" value="F:metal ion binding"/>
    <property type="evidence" value="ECO:0007669"/>
    <property type="project" value="UniProtKB-KW"/>
</dbReference>
<comment type="similarity">
    <text evidence="2">Belongs to the cytochrome c family.</text>
</comment>
<evidence type="ECO:0000313" key="18">
    <source>
        <dbReference type="Proteomes" id="UP001620645"/>
    </source>
</evidence>
<dbReference type="AlphaFoldDB" id="A0ABD2JIT8"/>
<evidence type="ECO:0000256" key="8">
    <source>
        <dbReference type="ARBA" id="ARBA00022792"/>
    </source>
</evidence>
<feature type="binding site" description="covalent" evidence="14">
    <location>
        <position position="204"/>
    </location>
    <ligand>
        <name>heme c</name>
        <dbReference type="ChEBI" id="CHEBI:61717"/>
    </ligand>
</feature>
<dbReference type="PANTHER" id="PTHR10266:SF3">
    <property type="entry name" value="CYTOCHROME C1, HEME PROTEIN, MITOCHONDRIAL"/>
    <property type="match status" value="1"/>
</dbReference>
<dbReference type="Pfam" id="PF02167">
    <property type="entry name" value="Cytochrom_C1"/>
    <property type="match status" value="1"/>
</dbReference>
<protein>
    <recommendedName>
        <fullName evidence="16">Cytochrome c domain-containing protein</fullName>
    </recommendedName>
</protein>
<keyword evidence="9" id="KW-0249">Electron transport</keyword>
<keyword evidence="10" id="KW-1133">Transmembrane helix</keyword>
<organism evidence="17 18">
    <name type="scientific">Heterodera schachtii</name>
    <name type="common">Sugarbeet cyst nematode worm</name>
    <name type="synonym">Tylenchus schachtii</name>
    <dbReference type="NCBI Taxonomy" id="97005"/>
    <lineage>
        <taxon>Eukaryota</taxon>
        <taxon>Metazoa</taxon>
        <taxon>Ecdysozoa</taxon>
        <taxon>Nematoda</taxon>
        <taxon>Chromadorea</taxon>
        <taxon>Rhabditida</taxon>
        <taxon>Tylenchina</taxon>
        <taxon>Tylenchomorpha</taxon>
        <taxon>Tylenchoidea</taxon>
        <taxon>Heteroderidae</taxon>
        <taxon>Heteroderinae</taxon>
        <taxon>Heterodera</taxon>
    </lineage>
</organism>
<keyword evidence="18" id="KW-1185">Reference proteome</keyword>
<sequence>MSFRSAAVLGLNLRKASKFVLFGALATGGSVLLYSLENSGARAYDFVVHPSHLPWSHGGLMDAIDMRSVRRGYQVYKQVCAACHSMKFIRYNHFVDNFMTRDEAKTEAGEALIPDLDDNGVEILRPGLLNDTLPSPYKNNKAAAAANSGALPPDLSLIMWAREGGEDYVFHLLTGYGFDAPAGIDVEEGKAFNPYFPNGCVLAMPQQLFDEGIDYEDGTPATMSQQAKDVCTFLRWAGEQWHDTRKRWAWKLITLLPLLTFVLLYAKRNVWALMKTEKVIFRRLPGREWTPESSAPKPPKDEPELKVIEPPQKPIV</sequence>
<feature type="compositionally biased region" description="Basic and acidic residues" evidence="15">
    <location>
        <begin position="298"/>
        <end position="307"/>
    </location>
</feature>
<evidence type="ECO:0000256" key="15">
    <source>
        <dbReference type="SAM" id="MobiDB-lite"/>
    </source>
</evidence>
<feature type="binding site" description="covalent" evidence="14">
    <location>
        <position position="83"/>
    </location>
    <ligand>
        <name>heme c</name>
        <dbReference type="ChEBI" id="CHEBI:61717"/>
    </ligand>
</feature>
<evidence type="ECO:0000256" key="9">
    <source>
        <dbReference type="ARBA" id="ARBA00022982"/>
    </source>
</evidence>
<evidence type="ECO:0000256" key="12">
    <source>
        <dbReference type="ARBA" id="ARBA00023128"/>
    </source>
</evidence>
<name>A0ABD2JIT8_HETSC</name>
<dbReference type="GO" id="GO:0005743">
    <property type="term" value="C:mitochondrial inner membrane"/>
    <property type="evidence" value="ECO:0007669"/>
    <property type="project" value="UniProtKB-SubCell"/>
</dbReference>
<dbReference type="Proteomes" id="UP001620645">
    <property type="component" value="Unassembled WGS sequence"/>
</dbReference>
<evidence type="ECO:0000256" key="7">
    <source>
        <dbReference type="ARBA" id="ARBA00022723"/>
    </source>
</evidence>
<dbReference type="Gene3D" id="1.20.5.100">
    <property type="entry name" value="Cytochrome c1, transmembrane anchor, C-terminal"/>
    <property type="match status" value="1"/>
</dbReference>
<comment type="caution">
    <text evidence="17">The sequence shown here is derived from an EMBL/GenBank/DDBJ whole genome shotgun (WGS) entry which is preliminary data.</text>
</comment>
<evidence type="ECO:0000313" key="17">
    <source>
        <dbReference type="EMBL" id="KAL3090524.1"/>
    </source>
</evidence>
<evidence type="ECO:0000256" key="4">
    <source>
        <dbReference type="ARBA" id="ARBA00022617"/>
    </source>
</evidence>
<evidence type="ECO:0000256" key="1">
    <source>
        <dbReference type="ARBA" id="ARBA00004273"/>
    </source>
</evidence>
<dbReference type="SUPFAM" id="SSF81496">
    <property type="entry name" value="Cytochrome c1 subunit of cytochrome bc1 complex (Ubiquinol-cytochrome c reductase), transmembrane anchor"/>
    <property type="match status" value="1"/>
</dbReference>